<proteinExistence type="predicted"/>
<name>G8LPS3_9ENTR</name>
<gene>
    <name evidence="1" type="ORF">EcWSU1_00938</name>
</gene>
<organism evidence="1 2">
    <name type="scientific">Enterobacter ludwigii</name>
    <dbReference type="NCBI Taxonomy" id="299767"/>
    <lineage>
        <taxon>Bacteria</taxon>
        <taxon>Pseudomonadati</taxon>
        <taxon>Pseudomonadota</taxon>
        <taxon>Gammaproteobacteria</taxon>
        <taxon>Enterobacterales</taxon>
        <taxon>Enterobacteriaceae</taxon>
        <taxon>Enterobacter</taxon>
        <taxon>Enterobacter cloacae complex</taxon>
    </lineage>
</organism>
<dbReference type="AlphaFoldDB" id="G8LPS3"/>
<dbReference type="HOGENOM" id="CLU_1675141_0_0_6"/>
<protein>
    <submittedName>
        <fullName evidence="1">Uncharacterized protein</fullName>
    </submittedName>
</protein>
<dbReference type="EMBL" id="CP002886">
    <property type="protein sequence ID" value="AEW72378.1"/>
    <property type="molecule type" value="Genomic_DNA"/>
</dbReference>
<dbReference type="Proteomes" id="UP000007838">
    <property type="component" value="Chromosome"/>
</dbReference>
<dbReference type="KEGG" id="eec:EcWSU1_00938"/>
<accession>G8LPS3</accession>
<evidence type="ECO:0000313" key="2">
    <source>
        <dbReference type="Proteomes" id="UP000007838"/>
    </source>
</evidence>
<reference evidence="1 2" key="1">
    <citation type="journal article" date="2011" name="Stand. Genomic Sci.">
        <title>Complete genome of the onion pathogen Enterobacter cloacae EcWSU1.</title>
        <authorList>
            <person name="Humann J.L."/>
            <person name="Wildung M."/>
            <person name="Cheng C.H."/>
            <person name="Lee T."/>
            <person name="Stewart J.E."/>
            <person name="Drew J.C."/>
            <person name="Triplett E.W."/>
            <person name="Main D."/>
            <person name="Schroeder B.K."/>
        </authorList>
    </citation>
    <scope>NUCLEOTIDE SEQUENCE [LARGE SCALE GENOMIC DNA]</scope>
    <source>
        <strain evidence="1 2">EcWSU1</strain>
    </source>
</reference>
<evidence type="ECO:0000313" key="1">
    <source>
        <dbReference type="EMBL" id="AEW72378.1"/>
    </source>
</evidence>
<sequence>MFNTFGSQHAKRDRNFSILRNVCQTIACTACNVFEVCSAATNNGTQRNHRVVFTGFRQRARCQWQFISTWNPNNGNVVIFNLADTFQGVNGTFQQAVVDEVVETRNGDGDASVRGSYSSFNNVHTLPLRVHLAPQGGGFYHNTLRTASLFQEQLRWR</sequence>